<comment type="caution">
    <text evidence="1">The sequence shown here is derived from an EMBL/GenBank/DDBJ whole genome shotgun (WGS) entry which is preliminary data.</text>
</comment>
<reference evidence="1" key="2">
    <citation type="journal article" date="2022" name="New Phytol.">
        <title>Evolutionary transition to the ectomycorrhizal habit in the genomes of a hyperdiverse lineage of mushroom-forming fungi.</title>
        <authorList>
            <person name="Looney B."/>
            <person name="Miyauchi S."/>
            <person name="Morin E."/>
            <person name="Drula E."/>
            <person name="Courty P.E."/>
            <person name="Kohler A."/>
            <person name="Kuo A."/>
            <person name="LaButti K."/>
            <person name="Pangilinan J."/>
            <person name="Lipzen A."/>
            <person name="Riley R."/>
            <person name="Andreopoulos W."/>
            <person name="He G."/>
            <person name="Johnson J."/>
            <person name="Nolan M."/>
            <person name="Tritt A."/>
            <person name="Barry K.W."/>
            <person name="Grigoriev I.V."/>
            <person name="Nagy L.G."/>
            <person name="Hibbett D."/>
            <person name="Henrissat B."/>
            <person name="Matheny P.B."/>
            <person name="Labbe J."/>
            <person name="Martin F.M."/>
        </authorList>
    </citation>
    <scope>NUCLEOTIDE SEQUENCE</scope>
    <source>
        <strain evidence="1">FP105234-sp</strain>
    </source>
</reference>
<accession>A0ACB8S2I6</accession>
<reference evidence="1" key="1">
    <citation type="submission" date="2021-02" db="EMBL/GenBank/DDBJ databases">
        <authorList>
            <consortium name="DOE Joint Genome Institute"/>
            <person name="Ahrendt S."/>
            <person name="Looney B.P."/>
            <person name="Miyauchi S."/>
            <person name="Morin E."/>
            <person name="Drula E."/>
            <person name="Courty P.E."/>
            <person name="Chicoki N."/>
            <person name="Fauchery L."/>
            <person name="Kohler A."/>
            <person name="Kuo A."/>
            <person name="Labutti K."/>
            <person name="Pangilinan J."/>
            <person name="Lipzen A."/>
            <person name="Riley R."/>
            <person name="Andreopoulos W."/>
            <person name="He G."/>
            <person name="Johnson J."/>
            <person name="Barry K.W."/>
            <person name="Grigoriev I.V."/>
            <person name="Nagy L."/>
            <person name="Hibbett D."/>
            <person name="Henrissat B."/>
            <person name="Matheny P.B."/>
            <person name="Labbe J."/>
            <person name="Martin F."/>
        </authorList>
    </citation>
    <scope>NUCLEOTIDE SEQUENCE</scope>
    <source>
        <strain evidence="1">FP105234-sp</strain>
    </source>
</reference>
<proteinExistence type="predicted"/>
<dbReference type="Proteomes" id="UP000814033">
    <property type="component" value="Unassembled WGS sequence"/>
</dbReference>
<organism evidence="1 2">
    <name type="scientific">Auriscalpium vulgare</name>
    <dbReference type="NCBI Taxonomy" id="40419"/>
    <lineage>
        <taxon>Eukaryota</taxon>
        <taxon>Fungi</taxon>
        <taxon>Dikarya</taxon>
        <taxon>Basidiomycota</taxon>
        <taxon>Agaricomycotina</taxon>
        <taxon>Agaricomycetes</taxon>
        <taxon>Russulales</taxon>
        <taxon>Auriscalpiaceae</taxon>
        <taxon>Auriscalpium</taxon>
    </lineage>
</organism>
<name>A0ACB8S2I6_9AGAM</name>
<evidence type="ECO:0000313" key="1">
    <source>
        <dbReference type="EMBL" id="KAI0050283.1"/>
    </source>
</evidence>
<gene>
    <name evidence="1" type="ORF">FA95DRAFT_1487554</name>
</gene>
<sequence>MTSTVQTFFDDSEAEGLPLPTVSPSSSSSDLASHFPRSLSSSTARRHSFNQLLLASGLHKLKRYSDRQSFWLALYFTFNLLLTLYNKLILVSFPFPYILTALHALCGSLGGQLLLRHGVYQPKKLHATDYMVLAAFSVLYSVNIAISNVSLDLVTVPFHQVVRAATPIFTTFLSWWLFNAHFSHHKIASLMPVIAGVGLATYGDYYFTTWGFVLTLLGTFLAALKTIVTHLLQTTPARRAPPSLSRRRIIRIPTPFLSVSIAIPQLIIFRPSSLNLHPLDLLTRMSPLAFAQCLLYATMAGEVDSLRSGHERADAYMYFRHPFLYAVLLAGNGIIAFGLNVVSFEANRRAGALSMGVAANVKQVLTIICAVSLFNLQLSTANVAGVALTLGGGAWYAFVEYREKMSKPSRSPRAM</sequence>
<protein>
    <submittedName>
        <fullName evidence="1">TPT-domain-containing protein</fullName>
    </submittedName>
</protein>
<keyword evidence="2" id="KW-1185">Reference proteome</keyword>
<dbReference type="EMBL" id="MU275863">
    <property type="protein sequence ID" value="KAI0050283.1"/>
    <property type="molecule type" value="Genomic_DNA"/>
</dbReference>
<evidence type="ECO:0000313" key="2">
    <source>
        <dbReference type="Proteomes" id="UP000814033"/>
    </source>
</evidence>